<dbReference type="PANTHER" id="PTHR12162">
    <property type="entry name" value="NIBRIN-RELATED"/>
    <property type="match status" value="1"/>
</dbReference>
<evidence type="ECO:0000256" key="1">
    <source>
        <dbReference type="ARBA" id="ARBA00004123"/>
    </source>
</evidence>
<dbReference type="InterPro" id="IPR032429">
    <property type="entry name" value="Nibrin_BRCT2"/>
</dbReference>
<feature type="compositionally biased region" description="Basic and acidic residues" evidence="9">
    <location>
        <begin position="755"/>
        <end position="774"/>
    </location>
</feature>
<dbReference type="Pfam" id="PF00498">
    <property type="entry name" value="FHA"/>
    <property type="match status" value="1"/>
</dbReference>
<evidence type="ECO:0000256" key="6">
    <source>
        <dbReference type="ARBA" id="ARBA00023242"/>
    </source>
</evidence>
<dbReference type="GO" id="GO:0003684">
    <property type="term" value="F:damaged DNA binding"/>
    <property type="evidence" value="ECO:0007669"/>
    <property type="project" value="TreeGrafter"/>
</dbReference>
<comment type="caution">
    <text evidence="11">The sequence shown here is derived from an EMBL/GenBank/DDBJ whole genome shotgun (WGS) entry which is preliminary data.</text>
</comment>
<feature type="region of interest" description="Disordered" evidence="9">
    <location>
        <begin position="350"/>
        <end position="609"/>
    </location>
</feature>
<feature type="compositionally biased region" description="Basic and acidic residues" evidence="9">
    <location>
        <begin position="676"/>
        <end position="702"/>
    </location>
</feature>
<organism evidence="11 12">
    <name type="scientific">Knufia fluminis</name>
    <dbReference type="NCBI Taxonomy" id="191047"/>
    <lineage>
        <taxon>Eukaryota</taxon>
        <taxon>Fungi</taxon>
        <taxon>Dikarya</taxon>
        <taxon>Ascomycota</taxon>
        <taxon>Pezizomycotina</taxon>
        <taxon>Eurotiomycetes</taxon>
        <taxon>Chaetothyriomycetidae</taxon>
        <taxon>Chaetothyriales</taxon>
        <taxon>Trichomeriaceae</taxon>
        <taxon>Knufia</taxon>
    </lineage>
</organism>
<dbReference type="Gene3D" id="2.60.200.20">
    <property type="match status" value="1"/>
</dbReference>
<dbReference type="AlphaFoldDB" id="A0AAN8ECW8"/>
<feature type="compositionally biased region" description="Low complexity" evidence="9">
    <location>
        <begin position="402"/>
        <end position="412"/>
    </location>
</feature>
<name>A0AAN8ECW8_9EURO</name>
<dbReference type="Pfam" id="PF16508">
    <property type="entry name" value="NIBRIN_BRCT_II"/>
    <property type="match status" value="1"/>
</dbReference>
<evidence type="ECO:0000256" key="8">
    <source>
        <dbReference type="ARBA" id="ARBA00044757"/>
    </source>
</evidence>
<evidence type="ECO:0000313" key="11">
    <source>
        <dbReference type="EMBL" id="KAK5952584.1"/>
    </source>
</evidence>
<feature type="compositionally biased region" description="Polar residues" evidence="9">
    <location>
        <begin position="471"/>
        <end position="484"/>
    </location>
</feature>
<feature type="compositionally biased region" description="Low complexity" evidence="9">
    <location>
        <begin position="710"/>
        <end position="727"/>
    </location>
</feature>
<comment type="similarity">
    <text evidence="8">Belongs to the Nibrin family.</text>
</comment>
<dbReference type="SUPFAM" id="SSF52113">
    <property type="entry name" value="BRCT domain"/>
    <property type="match status" value="1"/>
</dbReference>
<feature type="domain" description="FHA" evidence="10">
    <location>
        <begin position="24"/>
        <end position="87"/>
    </location>
</feature>
<evidence type="ECO:0000256" key="7">
    <source>
        <dbReference type="ARBA" id="ARBA00023306"/>
    </source>
</evidence>
<keyword evidence="12" id="KW-1185">Reference proteome</keyword>
<dbReference type="Pfam" id="PF00533">
    <property type="entry name" value="BRCT"/>
    <property type="match status" value="1"/>
</dbReference>
<feature type="region of interest" description="Disordered" evidence="9">
    <location>
        <begin position="654"/>
        <end position="856"/>
    </location>
</feature>
<feature type="compositionally biased region" description="Low complexity" evidence="9">
    <location>
        <begin position="368"/>
        <end position="379"/>
    </location>
</feature>
<sequence>MWILESNGDFLQGKRMWLKPGKKYLFGRVKKDGVRFAIDHKTVSRKHFVITVDEVKDEDVGRIHARTKITISDENSKAGTNIDGELIKNKSQELKNAVTSIRPGSCPHELLITWLPCTFTFGMLKKEIKNGVLKTKQERVKELDIKAISDYVTGQTTHLVAQKRNTPKGLQALIEGKPIVSEAYIDALIYASTPTDLQEEENLSPLEIDFDDAWPDPTQHLPPAGKEPTNKPAEAYKPDSARAKVFEKYTFFFFDQTQYDALLPPITTGHGKALIFKVKQDTTTLEEGMIFVRNAVGTHGRAIIIKLNETPDMQPWLVEYIEDLCSKLGQEPAIQSDLLDTILANDASQLCKPRSRPSSSTRLAGSTSQSASAKSQKSQVNGHREGSSKASVSDSRIREASLEAPSAAPLSRGQSADPDAVSSNTQQSSMQDDNPRPRKRPRFVPAKKALDPFDDDFNPDTIAAYDEEPSIVQTQNRTQRTGRSQVEEDDMHVKEEPTPRAHQHKSPTPAEVADSDDDLDELLPAGAAMRKEKQRQELEAKEKGLPVKSAMSQGKSLAKAKPKKEVKLLDVRGAARAQREAEEEANKKERQEFDDLQAEDEGMSGPANLVQVTEYKLPVREKSSNGTNGYRGEAWKPEWDGRKNFKGFRRARDVANGTAGSARRPRDKIIVPLVSVKKDTYGLGDKYWEKTEEDKERAAREKERKKRASQRSSQSQKQSSRPSQRSATVNGDSDSDGSQVQVEDDTEQVSPETARLQHEAEGVLHHAVDIDAPRQTRGGDTQTQSTKRSTASTSRSTKGAKRPASSTPTGRAATAKKQKTLPVTVVHDSDSDEQDDDSDDMKFKFGRGRKARAAKS</sequence>
<feature type="compositionally biased region" description="Acidic residues" evidence="9">
    <location>
        <begin position="830"/>
        <end position="839"/>
    </location>
</feature>
<evidence type="ECO:0000256" key="5">
    <source>
        <dbReference type="ARBA" id="ARBA00023204"/>
    </source>
</evidence>
<reference evidence="11 12" key="1">
    <citation type="submission" date="2022-12" db="EMBL/GenBank/DDBJ databases">
        <title>Genomic features and morphological characterization of a novel Knufia sp. strain isolated from spacecraft assembly facility.</title>
        <authorList>
            <person name="Teixeira M."/>
            <person name="Chander A.M."/>
            <person name="Stajich J.E."/>
            <person name="Venkateswaran K."/>
        </authorList>
    </citation>
    <scope>NUCLEOTIDE SEQUENCE [LARGE SCALE GENOMIC DNA]</scope>
    <source>
        <strain evidence="11 12">FJI-L2-BK-P2</strain>
    </source>
</reference>
<dbReference type="InterPro" id="IPR040227">
    <property type="entry name" value="Nibrin-rel"/>
</dbReference>
<dbReference type="PANTHER" id="PTHR12162:SF0">
    <property type="entry name" value="NIBRIN"/>
    <property type="match status" value="1"/>
</dbReference>
<feature type="compositionally biased region" description="Polar residues" evidence="9">
    <location>
        <begin position="356"/>
        <end position="367"/>
    </location>
</feature>
<dbReference type="GO" id="GO:0030870">
    <property type="term" value="C:Mre11 complex"/>
    <property type="evidence" value="ECO:0007669"/>
    <property type="project" value="InterPro"/>
</dbReference>
<dbReference type="GO" id="GO:0005694">
    <property type="term" value="C:chromosome"/>
    <property type="evidence" value="ECO:0007669"/>
    <property type="project" value="UniProtKB-SubCell"/>
</dbReference>
<dbReference type="InterPro" id="IPR001357">
    <property type="entry name" value="BRCT_dom"/>
</dbReference>
<proteinExistence type="inferred from homology"/>
<feature type="compositionally biased region" description="Basic and acidic residues" evidence="9">
    <location>
        <begin position="529"/>
        <end position="545"/>
    </location>
</feature>
<keyword evidence="5" id="KW-0234">DNA repair</keyword>
<dbReference type="GO" id="GO:0007095">
    <property type="term" value="P:mitotic G2 DNA damage checkpoint signaling"/>
    <property type="evidence" value="ECO:0007669"/>
    <property type="project" value="InterPro"/>
</dbReference>
<feature type="compositionally biased region" description="Polar residues" evidence="9">
    <location>
        <begin position="728"/>
        <end position="741"/>
    </location>
</feature>
<accession>A0AAN8ECW8</accession>
<keyword evidence="6" id="KW-0539">Nucleus</keyword>
<dbReference type="InterPro" id="IPR000253">
    <property type="entry name" value="FHA_dom"/>
</dbReference>
<evidence type="ECO:0000256" key="2">
    <source>
        <dbReference type="ARBA" id="ARBA00004286"/>
    </source>
</evidence>
<gene>
    <name evidence="11" type="ORF">OHC33_006176</name>
</gene>
<dbReference type="InterPro" id="IPR008984">
    <property type="entry name" value="SMAD_FHA_dom_sf"/>
</dbReference>
<dbReference type="Proteomes" id="UP001316803">
    <property type="component" value="Unassembled WGS sequence"/>
</dbReference>
<dbReference type="Gene3D" id="3.40.50.10190">
    <property type="entry name" value="BRCT domain"/>
    <property type="match status" value="1"/>
</dbReference>
<evidence type="ECO:0000256" key="4">
    <source>
        <dbReference type="ARBA" id="ARBA00022763"/>
    </source>
</evidence>
<dbReference type="InterPro" id="IPR043014">
    <property type="entry name" value="Nibrin_BRCT2_sf"/>
</dbReference>
<comment type="subcellular location">
    <subcellularLocation>
        <location evidence="2">Chromosome</location>
    </subcellularLocation>
    <subcellularLocation>
        <location evidence="1">Nucleus</location>
    </subcellularLocation>
</comment>
<feature type="region of interest" description="Disordered" evidence="9">
    <location>
        <begin position="620"/>
        <end position="639"/>
    </location>
</feature>
<dbReference type="SMART" id="SM00240">
    <property type="entry name" value="FHA"/>
    <property type="match status" value="1"/>
</dbReference>
<feature type="compositionally biased region" description="Low complexity" evidence="9">
    <location>
        <begin position="781"/>
        <end position="797"/>
    </location>
</feature>
<dbReference type="GO" id="GO:0000724">
    <property type="term" value="P:double-strand break repair via homologous recombination"/>
    <property type="evidence" value="ECO:0007669"/>
    <property type="project" value="TreeGrafter"/>
</dbReference>
<protein>
    <recommendedName>
        <fullName evidence="10">FHA domain-containing protein</fullName>
    </recommendedName>
</protein>
<evidence type="ECO:0000256" key="3">
    <source>
        <dbReference type="ARBA" id="ARBA00022454"/>
    </source>
</evidence>
<feature type="region of interest" description="Disordered" evidence="9">
    <location>
        <begin position="216"/>
        <end position="235"/>
    </location>
</feature>
<keyword evidence="4" id="KW-0227">DNA damage</keyword>
<evidence type="ECO:0000259" key="10">
    <source>
        <dbReference type="PROSITE" id="PS50006"/>
    </source>
</evidence>
<evidence type="ECO:0000256" key="9">
    <source>
        <dbReference type="SAM" id="MobiDB-lite"/>
    </source>
</evidence>
<feature type="compositionally biased region" description="Basic and acidic residues" evidence="9">
    <location>
        <begin position="577"/>
        <end position="593"/>
    </location>
</feature>
<dbReference type="PROSITE" id="PS50006">
    <property type="entry name" value="FHA_DOMAIN"/>
    <property type="match status" value="1"/>
</dbReference>
<feature type="compositionally biased region" description="Basic residues" evidence="9">
    <location>
        <begin position="844"/>
        <end position="856"/>
    </location>
</feature>
<keyword evidence="7" id="KW-0131">Cell cycle</keyword>
<evidence type="ECO:0000313" key="12">
    <source>
        <dbReference type="Proteomes" id="UP001316803"/>
    </source>
</evidence>
<dbReference type="SUPFAM" id="SSF49879">
    <property type="entry name" value="SMAD/FHA domain"/>
    <property type="match status" value="1"/>
</dbReference>
<feature type="compositionally biased region" description="Polar residues" evidence="9">
    <location>
        <begin position="421"/>
        <end position="432"/>
    </location>
</feature>
<dbReference type="EMBL" id="JAKLMC020000014">
    <property type="protein sequence ID" value="KAK5952584.1"/>
    <property type="molecule type" value="Genomic_DNA"/>
</dbReference>
<dbReference type="InterPro" id="IPR036420">
    <property type="entry name" value="BRCT_dom_sf"/>
</dbReference>
<dbReference type="Gene3D" id="3.40.50.10980">
    <property type="entry name" value="Nibrin, BRCT2 domain"/>
    <property type="match status" value="1"/>
</dbReference>
<keyword evidence="3" id="KW-0158">Chromosome</keyword>